<keyword evidence="2" id="KW-0472">Membrane</keyword>
<dbReference type="Proteomes" id="UP000672032">
    <property type="component" value="Chromosome 5"/>
</dbReference>
<dbReference type="OrthoDB" id="3687641at2759"/>
<keyword evidence="2" id="KW-0812">Transmembrane</keyword>
<feature type="transmembrane region" description="Helical" evidence="2">
    <location>
        <begin position="32"/>
        <end position="57"/>
    </location>
</feature>
<keyword evidence="4" id="KW-1185">Reference proteome</keyword>
<name>A0A8A3PJZ0_9HELO</name>
<evidence type="ECO:0000313" key="4">
    <source>
        <dbReference type="Proteomes" id="UP000672032"/>
    </source>
</evidence>
<sequence>MADTSTYHLLQESNDAEETFTKSHIKGLRISFYLHFIFLVLLYIIVVFAGALTIVVFEQSSDFAKKDSYSRSYTPVEHIIEYIPVRQSNSLHTHNRFMVDPNTGLPSTITDESWEVLYNGLAPEVFSKVTPLNSSNIFFIHQKACTPIFPPPKPPASQSQPYLSLITKIKTNISSN</sequence>
<organism evidence="3 4">
    <name type="scientific">Monilinia vaccinii-corymbosi</name>
    <dbReference type="NCBI Taxonomy" id="61207"/>
    <lineage>
        <taxon>Eukaryota</taxon>
        <taxon>Fungi</taxon>
        <taxon>Dikarya</taxon>
        <taxon>Ascomycota</taxon>
        <taxon>Pezizomycotina</taxon>
        <taxon>Leotiomycetes</taxon>
        <taxon>Helotiales</taxon>
        <taxon>Sclerotiniaceae</taxon>
        <taxon>Monilinia</taxon>
    </lineage>
</organism>
<dbReference type="InterPro" id="IPR021765">
    <property type="entry name" value="UstYa-like"/>
</dbReference>
<accession>A0A8A3PJZ0</accession>
<reference evidence="3" key="1">
    <citation type="submission" date="2020-10" db="EMBL/GenBank/DDBJ databases">
        <title>Genome Sequence of Monilinia vaccinii-corymbosi Sheds Light on Mummy Berry Disease Infection of Blueberry and Mating Type.</title>
        <authorList>
            <person name="Yow A.G."/>
            <person name="Zhang Y."/>
            <person name="Bansal K."/>
            <person name="Eacker S.M."/>
            <person name="Sullivan S."/>
            <person name="Liachko I."/>
            <person name="Cubeta M.A."/>
            <person name="Rollins J.A."/>
            <person name="Ashrafi H."/>
        </authorList>
    </citation>
    <scope>NUCLEOTIDE SEQUENCE</scope>
    <source>
        <strain evidence="3">RL-1</strain>
    </source>
</reference>
<dbReference type="EMBL" id="CP063409">
    <property type="protein sequence ID" value="QSZ35638.1"/>
    <property type="molecule type" value="Genomic_DNA"/>
</dbReference>
<comment type="similarity">
    <text evidence="1">Belongs to the ustYa family.</text>
</comment>
<protein>
    <submittedName>
        <fullName evidence="3">Uncharacterized protein</fullName>
    </submittedName>
</protein>
<proteinExistence type="inferred from homology"/>
<evidence type="ECO:0000313" key="3">
    <source>
        <dbReference type="EMBL" id="QSZ35638.1"/>
    </source>
</evidence>
<dbReference type="AlphaFoldDB" id="A0A8A3PJZ0"/>
<keyword evidence="2" id="KW-1133">Transmembrane helix</keyword>
<evidence type="ECO:0000256" key="2">
    <source>
        <dbReference type="SAM" id="Phobius"/>
    </source>
</evidence>
<evidence type="ECO:0000256" key="1">
    <source>
        <dbReference type="ARBA" id="ARBA00035112"/>
    </source>
</evidence>
<dbReference type="Pfam" id="PF11807">
    <property type="entry name" value="UstYa"/>
    <property type="match status" value="1"/>
</dbReference>
<dbReference type="GO" id="GO:0043386">
    <property type="term" value="P:mycotoxin biosynthetic process"/>
    <property type="evidence" value="ECO:0007669"/>
    <property type="project" value="InterPro"/>
</dbReference>
<gene>
    <name evidence="3" type="ORF">DSL72_008508</name>
</gene>